<evidence type="ECO:0000259" key="1">
    <source>
        <dbReference type="Pfam" id="PF19192"/>
    </source>
</evidence>
<dbReference type="InterPro" id="IPR043834">
    <property type="entry name" value="REC"/>
</dbReference>
<sequence>MDDSIKSAIFIDDRIPSLFSNDKDEEEICKPLYESFQSKSCSLDFFRFDKESWKSKEKLIFHRKDLLILDWELNESPDLPYESTLEIINTAVSTDNLHFVCIYSLEGNEIDRIFYKILAYYSGNSEGKDKELIDNLKEILEFNNIDSGKFLEKISSIIKEKTLKIETKKIGEKLKKTFEDECGDKRLYGIFRKFLSENSNKMKYCDELDKLGFTLNSRNDGLIY</sequence>
<dbReference type="GeneID" id="89230680"/>
<evidence type="ECO:0000313" key="3">
    <source>
        <dbReference type="Proteomes" id="UP001303587"/>
    </source>
</evidence>
<name>A0AA96ZUU8_9EURY</name>
<proteinExistence type="predicted"/>
<dbReference type="RefSeq" id="WP_338102351.1">
    <property type="nucleotide sequence ID" value="NZ_CP131060.1"/>
</dbReference>
<dbReference type="EMBL" id="CP131060">
    <property type="protein sequence ID" value="WNY26014.1"/>
    <property type="molecule type" value="Genomic_DNA"/>
</dbReference>
<evidence type="ECO:0000313" key="2">
    <source>
        <dbReference type="EMBL" id="WNY26014.1"/>
    </source>
</evidence>
<gene>
    <name evidence="2" type="ORF">MsAc7_15860</name>
</gene>
<keyword evidence="3" id="KW-1185">Reference proteome</keyword>
<dbReference type="Proteomes" id="UP001303587">
    <property type="component" value="Chromosome"/>
</dbReference>
<organism evidence="2 3">
    <name type="scientific">Methanolapillus millepedarum</name>
    <dbReference type="NCBI Taxonomy" id="3028296"/>
    <lineage>
        <taxon>Archaea</taxon>
        <taxon>Methanobacteriati</taxon>
        <taxon>Methanobacteriota</taxon>
        <taxon>Stenosarchaea group</taxon>
        <taxon>Methanomicrobia</taxon>
        <taxon>Methanosarcinales</taxon>
        <taxon>Methanosarcinaceae</taxon>
        <taxon>Methanolapillus</taxon>
    </lineage>
</organism>
<feature type="domain" description="Response receiver" evidence="1">
    <location>
        <begin position="4"/>
        <end position="136"/>
    </location>
</feature>
<reference evidence="2 3" key="1">
    <citation type="submission" date="2023-07" db="EMBL/GenBank/DDBJ databases">
        <title>Closed genoem sequence of Methanosarcinaceae archaeon Ac7.</title>
        <authorList>
            <person name="Poehlein A."/>
            <person name="Protasov E."/>
            <person name="Platt K."/>
            <person name="Reeh H."/>
            <person name="Daniel R."/>
            <person name="Brune A."/>
        </authorList>
    </citation>
    <scope>NUCLEOTIDE SEQUENCE [LARGE SCALE GENOMIC DNA]</scope>
    <source>
        <strain evidence="2 3">Ac7</strain>
    </source>
</reference>
<dbReference type="AlphaFoldDB" id="A0AA96ZUU8"/>
<protein>
    <recommendedName>
        <fullName evidence="1">Response receiver domain-containing protein</fullName>
    </recommendedName>
</protein>
<dbReference type="Pfam" id="PF19192">
    <property type="entry name" value="Response_reg_2"/>
    <property type="match status" value="1"/>
</dbReference>
<accession>A0AA96ZUU8</accession>